<dbReference type="Proteomes" id="UP000229401">
    <property type="component" value="Unassembled WGS sequence"/>
</dbReference>
<gene>
    <name evidence="6" type="primary">rsmH</name>
    <name evidence="7" type="ORF">COY87_03440</name>
</gene>
<keyword evidence="3 6" id="KW-0489">Methyltransferase</keyword>
<dbReference type="PANTHER" id="PTHR11265">
    <property type="entry name" value="S-ADENOSYL-METHYLTRANSFERASE MRAW"/>
    <property type="match status" value="1"/>
</dbReference>
<name>A0A2M7QJ22_9BACT</name>
<evidence type="ECO:0000256" key="5">
    <source>
        <dbReference type="ARBA" id="ARBA00022691"/>
    </source>
</evidence>
<evidence type="ECO:0000256" key="3">
    <source>
        <dbReference type="ARBA" id="ARBA00022603"/>
    </source>
</evidence>
<comment type="subcellular location">
    <subcellularLocation>
        <location evidence="6">Cytoplasm</location>
    </subcellularLocation>
</comment>
<feature type="binding site" evidence="6">
    <location>
        <position position="101"/>
    </location>
    <ligand>
        <name>S-adenosyl-L-methionine</name>
        <dbReference type="ChEBI" id="CHEBI:59789"/>
    </ligand>
</feature>
<evidence type="ECO:0000256" key="2">
    <source>
        <dbReference type="ARBA" id="ARBA00022552"/>
    </source>
</evidence>
<organism evidence="7 8">
    <name type="scientific">Candidatus Roizmanbacteria bacterium CG_4_10_14_0_8_um_filter_33_9</name>
    <dbReference type="NCBI Taxonomy" id="1974826"/>
    <lineage>
        <taxon>Bacteria</taxon>
        <taxon>Candidatus Roizmaniibacteriota</taxon>
    </lineage>
</organism>
<evidence type="ECO:0000256" key="6">
    <source>
        <dbReference type="HAMAP-Rule" id="MF_01007"/>
    </source>
</evidence>
<feature type="binding site" evidence="6">
    <location>
        <position position="73"/>
    </location>
    <ligand>
        <name>S-adenosyl-L-methionine</name>
        <dbReference type="ChEBI" id="CHEBI:59789"/>
    </ligand>
</feature>
<dbReference type="EC" id="2.1.1.199" evidence="6"/>
<dbReference type="HAMAP" id="MF_01007">
    <property type="entry name" value="16SrRNA_methyltr_H"/>
    <property type="match status" value="1"/>
</dbReference>
<feature type="binding site" evidence="6">
    <location>
        <position position="47"/>
    </location>
    <ligand>
        <name>S-adenosyl-L-methionine</name>
        <dbReference type="ChEBI" id="CHEBI:59789"/>
    </ligand>
</feature>
<comment type="catalytic activity">
    <reaction evidence="6">
        <text>cytidine(1402) in 16S rRNA + S-adenosyl-L-methionine = N(4)-methylcytidine(1402) in 16S rRNA + S-adenosyl-L-homocysteine + H(+)</text>
        <dbReference type="Rhea" id="RHEA:42928"/>
        <dbReference type="Rhea" id="RHEA-COMP:10286"/>
        <dbReference type="Rhea" id="RHEA-COMP:10287"/>
        <dbReference type="ChEBI" id="CHEBI:15378"/>
        <dbReference type="ChEBI" id="CHEBI:57856"/>
        <dbReference type="ChEBI" id="CHEBI:59789"/>
        <dbReference type="ChEBI" id="CHEBI:74506"/>
        <dbReference type="ChEBI" id="CHEBI:82748"/>
        <dbReference type="EC" id="2.1.1.199"/>
    </reaction>
</comment>
<evidence type="ECO:0000256" key="4">
    <source>
        <dbReference type="ARBA" id="ARBA00022679"/>
    </source>
</evidence>
<comment type="function">
    <text evidence="6">Specifically methylates the N4 position of cytidine in position 1402 (C1402) of 16S rRNA.</text>
</comment>
<dbReference type="Pfam" id="PF01795">
    <property type="entry name" value="Methyltransf_5"/>
    <property type="match status" value="1"/>
</dbReference>
<dbReference type="NCBIfam" id="TIGR00006">
    <property type="entry name" value="16S rRNA (cytosine(1402)-N(4))-methyltransferase RsmH"/>
    <property type="match status" value="1"/>
</dbReference>
<feature type="binding site" evidence="6">
    <location>
        <position position="94"/>
    </location>
    <ligand>
        <name>S-adenosyl-L-methionine</name>
        <dbReference type="ChEBI" id="CHEBI:59789"/>
    </ligand>
</feature>
<keyword evidence="6" id="KW-0963">Cytoplasm</keyword>
<feature type="binding site" evidence="6">
    <location>
        <begin position="30"/>
        <end position="32"/>
    </location>
    <ligand>
        <name>S-adenosyl-L-methionine</name>
        <dbReference type="ChEBI" id="CHEBI:59789"/>
    </ligand>
</feature>
<dbReference type="GO" id="GO:0071424">
    <property type="term" value="F:rRNA (cytosine-N4-)-methyltransferase activity"/>
    <property type="evidence" value="ECO:0007669"/>
    <property type="project" value="UniProtKB-UniRule"/>
</dbReference>
<dbReference type="InterPro" id="IPR002903">
    <property type="entry name" value="RsmH"/>
</dbReference>
<dbReference type="InterPro" id="IPR029063">
    <property type="entry name" value="SAM-dependent_MTases_sf"/>
</dbReference>
<dbReference type="GO" id="GO:0070475">
    <property type="term" value="P:rRNA base methylation"/>
    <property type="evidence" value="ECO:0007669"/>
    <property type="project" value="UniProtKB-UniRule"/>
</dbReference>
<evidence type="ECO:0000256" key="1">
    <source>
        <dbReference type="ARBA" id="ARBA00010396"/>
    </source>
</evidence>
<protein>
    <recommendedName>
        <fullName evidence="6">Ribosomal RNA small subunit methyltransferase H</fullName>
        <ecNumber evidence="6">2.1.1.199</ecNumber>
    </recommendedName>
    <alternativeName>
        <fullName evidence="6">16S rRNA m(4)C1402 methyltransferase</fullName>
    </alternativeName>
    <alternativeName>
        <fullName evidence="6">rRNA (cytosine-N(4)-)-methyltransferase RsmH</fullName>
    </alternativeName>
</protein>
<dbReference type="InterPro" id="IPR023397">
    <property type="entry name" value="SAM-dep_MeTrfase_MraW_recog"/>
</dbReference>
<dbReference type="PIRSF" id="PIRSF004486">
    <property type="entry name" value="MraW"/>
    <property type="match status" value="1"/>
</dbReference>
<dbReference type="PANTHER" id="PTHR11265:SF0">
    <property type="entry name" value="12S RRNA N4-METHYLCYTIDINE METHYLTRANSFERASE"/>
    <property type="match status" value="1"/>
</dbReference>
<dbReference type="Gene3D" id="3.40.50.150">
    <property type="entry name" value="Vaccinia Virus protein VP39"/>
    <property type="match status" value="1"/>
</dbReference>
<evidence type="ECO:0000313" key="7">
    <source>
        <dbReference type="EMBL" id="PIY71966.1"/>
    </source>
</evidence>
<accession>A0A2M7QJ22</accession>
<proteinExistence type="inferred from homology"/>
<dbReference type="GO" id="GO:0005737">
    <property type="term" value="C:cytoplasm"/>
    <property type="evidence" value="ECO:0007669"/>
    <property type="project" value="UniProtKB-SubCell"/>
</dbReference>
<dbReference type="EMBL" id="PFLI01000115">
    <property type="protein sequence ID" value="PIY71966.1"/>
    <property type="molecule type" value="Genomic_DNA"/>
</dbReference>
<dbReference type="AlphaFoldDB" id="A0A2M7QJ22"/>
<dbReference type="SUPFAM" id="SSF81799">
    <property type="entry name" value="Putative methyltransferase TM0872, insert domain"/>
    <property type="match status" value="1"/>
</dbReference>
<sequence>MHRPVLLNESIEGLNIQRGEYYIDATAGEGGHLWAMLQKGANVLALDRDENQIKKLINMFKEDKNVTFEIGNFASIEQISLKCGFKSVSGILFDLGLSNEQLQKGGIGLSYKKLDEPLDMRLDKTSEITAKKLINSLNEEQLYKLFAKNSEELYSLQIARAIVLERKRREIKTVGSLVKIIKNVVTDSPNGAIARIFQALRVEVNSEYQNLESALKGALLLVRSGGRIVIISFHSLEDRIVKRFIKNNHLKQLKKKVIKFGRDHFTFERSAKLRVIII</sequence>
<comment type="similarity">
    <text evidence="1 6">Belongs to the methyltransferase superfamily. RsmH family.</text>
</comment>
<evidence type="ECO:0000313" key="8">
    <source>
        <dbReference type="Proteomes" id="UP000229401"/>
    </source>
</evidence>
<comment type="caution">
    <text evidence="7">The sequence shown here is derived from an EMBL/GenBank/DDBJ whole genome shotgun (WGS) entry which is preliminary data.</text>
</comment>
<dbReference type="SUPFAM" id="SSF53335">
    <property type="entry name" value="S-adenosyl-L-methionine-dependent methyltransferases"/>
    <property type="match status" value="1"/>
</dbReference>
<keyword evidence="2 6" id="KW-0698">rRNA processing</keyword>
<keyword evidence="4 6" id="KW-0808">Transferase</keyword>
<dbReference type="Gene3D" id="1.10.150.170">
    <property type="entry name" value="Putative methyltransferase TM0872, insert domain"/>
    <property type="match status" value="1"/>
</dbReference>
<reference evidence="8" key="1">
    <citation type="submission" date="2017-09" db="EMBL/GenBank/DDBJ databases">
        <title>Depth-based differentiation of microbial function through sediment-hosted aquifers and enrichment of novel symbionts in the deep terrestrial subsurface.</title>
        <authorList>
            <person name="Probst A.J."/>
            <person name="Ladd B."/>
            <person name="Jarett J.K."/>
            <person name="Geller-Mcgrath D.E."/>
            <person name="Sieber C.M.K."/>
            <person name="Emerson J.B."/>
            <person name="Anantharaman K."/>
            <person name="Thomas B.C."/>
            <person name="Malmstrom R."/>
            <person name="Stieglmeier M."/>
            <person name="Klingl A."/>
            <person name="Woyke T."/>
            <person name="Ryan C.M."/>
            <person name="Banfield J.F."/>
        </authorList>
    </citation>
    <scope>NUCLEOTIDE SEQUENCE [LARGE SCALE GENOMIC DNA]</scope>
</reference>
<keyword evidence="5 6" id="KW-0949">S-adenosyl-L-methionine</keyword>